<dbReference type="CDD" id="cd00068">
    <property type="entry name" value="GGL"/>
    <property type="match status" value="1"/>
</dbReference>
<dbReference type="InterPro" id="IPR016137">
    <property type="entry name" value="RGS"/>
</dbReference>
<dbReference type="Pfam" id="PF00615">
    <property type="entry name" value="RGS"/>
    <property type="match status" value="1"/>
</dbReference>
<dbReference type="SMART" id="SM00049">
    <property type="entry name" value="DEP"/>
    <property type="match status" value="1"/>
</dbReference>
<dbReference type="InterPro" id="IPR040759">
    <property type="entry name" value="RGS_DHEX"/>
</dbReference>
<dbReference type="Gene3D" id="4.10.260.10">
    <property type="entry name" value="Transducin (heterotrimeric G protein), gamma chain"/>
    <property type="match status" value="1"/>
</dbReference>
<dbReference type="InterPro" id="IPR015898">
    <property type="entry name" value="G-protein_gamma-like_dom"/>
</dbReference>
<dbReference type="GO" id="GO:0035556">
    <property type="term" value="P:intracellular signal transduction"/>
    <property type="evidence" value="ECO:0007669"/>
    <property type="project" value="InterPro"/>
</dbReference>
<dbReference type="Pfam" id="PF00610">
    <property type="entry name" value="DEP"/>
    <property type="match status" value="1"/>
</dbReference>
<dbReference type="InterPro" id="IPR047016">
    <property type="entry name" value="RGS6/7/9/11"/>
</dbReference>
<feature type="coiled-coil region" evidence="2">
    <location>
        <begin position="410"/>
        <end position="437"/>
    </location>
</feature>
<name>A0A914XF41_9BILA</name>
<dbReference type="InterPro" id="IPR047017">
    <property type="entry name" value="RGS6/7/9/11_DHEX_sf"/>
</dbReference>
<dbReference type="Gene3D" id="1.10.10.10">
    <property type="entry name" value="Winged helix-like DNA-binding domain superfamily/Winged helix DNA-binding domain"/>
    <property type="match status" value="1"/>
</dbReference>
<dbReference type="InterPro" id="IPR036390">
    <property type="entry name" value="WH_DNA-bd_sf"/>
</dbReference>
<evidence type="ECO:0000256" key="1">
    <source>
        <dbReference type="ARBA" id="ARBA00022700"/>
    </source>
</evidence>
<dbReference type="GO" id="GO:0005886">
    <property type="term" value="C:plasma membrane"/>
    <property type="evidence" value="ECO:0007669"/>
    <property type="project" value="TreeGrafter"/>
</dbReference>
<feature type="compositionally biased region" description="Basic and acidic residues" evidence="3">
    <location>
        <begin position="275"/>
        <end position="285"/>
    </location>
</feature>
<dbReference type="GO" id="GO:0009968">
    <property type="term" value="P:negative regulation of signal transduction"/>
    <property type="evidence" value="ECO:0007669"/>
    <property type="project" value="UniProtKB-KW"/>
</dbReference>
<dbReference type="PRINTS" id="PR01301">
    <property type="entry name" value="RGSPROTEIN"/>
</dbReference>
<protein>
    <submittedName>
        <fullName evidence="7">Regulator of G-protein signaling 7</fullName>
    </submittedName>
</protein>
<dbReference type="SUPFAM" id="SSF46785">
    <property type="entry name" value="Winged helix' DNA-binding domain"/>
    <property type="match status" value="1"/>
</dbReference>
<dbReference type="PANTHER" id="PTHR45746:SF5">
    <property type="entry name" value="REGULATOR OF G-PROTEIN SIGNALING 7"/>
    <property type="match status" value="1"/>
</dbReference>
<feature type="domain" description="RGS" evidence="4">
    <location>
        <begin position="992"/>
        <end position="1110"/>
    </location>
</feature>
<dbReference type="GO" id="GO:0005096">
    <property type="term" value="F:GTPase activator activity"/>
    <property type="evidence" value="ECO:0007669"/>
    <property type="project" value="TreeGrafter"/>
</dbReference>
<evidence type="ECO:0000256" key="3">
    <source>
        <dbReference type="SAM" id="MobiDB-lite"/>
    </source>
</evidence>
<feature type="compositionally biased region" description="Polar residues" evidence="3">
    <location>
        <begin position="1156"/>
        <end position="1171"/>
    </location>
</feature>
<dbReference type="SUPFAM" id="SSF48670">
    <property type="entry name" value="Transducin (heterotrimeric G protein), gamma chain"/>
    <property type="match status" value="1"/>
</dbReference>
<dbReference type="InterPro" id="IPR036305">
    <property type="entry name" value="RGS_sf"/>
</dbReference>
<dbReference type="SMART" id="SM00315">
    <property type="entry name" value="RGS"/>
    <property type="match status" value="1"/>
</dbReference>
<feature type="region of interest" description="Disordered" evidence="3">
    <location>
        <begin position="582"/>
        <end position="613"/>
    </location>
</feature>
<keyword evidence="1" id="KW-0734">Signal transduction inhibitor</keyword>
<dbReference type="GO" id="GO:0005737">
    <property type="term" value="C:cytoplasm"/>
    <property type="evidence" value="ECO:0007669"/>
    <property type="project" value="TreeGrafter"/>
</dbReference>
<dbReference type="PROSITE" id="PS50132">
    <property type="entry name" value="RGS"/>
    <property type="match status" value="1"/>
</dbReference>
<dbReference type="Pfam" id="PF00631">
    <property type="entry name" value="G-gamma"/>
    <property type="match status" value="1"/>
</dbReference>
<organism evidence="6 7">
    <name type="scientific">Plectus sambesii</name>
    <dbReference type="NCBI Taxonomy" id="2011161"/>
    <lineage>
        <taxon>Eukaryota</taxon>
        <taxon>Metazoa</taxon>
        <taxon>Ecdysozoa</taxon>
        <taxon>Nematoda</taxon>
        <taxon>Chromadorea</taxon>
        <taxon>Plectida</taxon>
        <taxon>Plectina</taxon>
        <taxon>Plectoidea</taxon>
        <taxon>Plectidae</taxon>
        <taxon>Plectus</taxon>
    </lineage>
</organism>
<dbReference type="GO" id="GO:0007186">
    <property type="term" value="P:G protein-coupled receptor signaling pathway"/>
    <property type="evidence" value="ECO:0007669"/>
    <property type="project" value="InterPro"/>
</dbReference>
<dbReference type="Gene3D" id="1.10.1240.60">
    <property type="match status" value="1"/>
</dbReference>
<dbReference type="AlphaFoldDB" id="A0A914XF41"/>
<reference evidence="7" key="1">
    <citation type="submission" date="2022-11" db="UniProtKB">
        <authorList>
            <consortium name="WormBaseParasite"/>
        </authorList>
    </citation>
    <scope>IDENTIFICATION</scope>
</reference>
<feature type="coiled-coil region" evidence="2">
    <location>
        <begin position="504"/>
        <end position="566"/>
    </location>
</feature>
<evidence type="ECO:0000256" key="2">
    <source>
        <dbReference type="SAM" id="Coils"/>
    </source>
</evidence>
<evidence type="ECO:0000313" key="7">
    <source>
        <dbReference type="WBParaSite" id="PSAMB.scaffold776size41489.g8682.t1"/>
    </source>
</evidence>
<dbReference type="SUPFAM" id="SSF48097">
    <property type="entry name" value="Regulator of G-protein signaling, RGS"/>
    <property type="match status" value="1"/>
</dbReference>
<accession>A0A914XF41</accession>
<dbReference type="InterPro" id="IPR036284">
    <property type="entry name" value="GGL_sf"/>
</dbReference>
<dbReference type="SMART" id="SM00224">
    <property type="entry name" value="GGL"/>
    <property type="match status" value="1"/>
</dbReference>
<evidence type="ECO:0000313" key="6">
    <source>
        <dbReference type="Proteomes" id="UP000887566"/>
    </source>
</evidence>
<keyword evidence="6" id="KW-1185">Reference proteome</keyword>
<dbReference type="InterPro" id="IPR044926">
    <property type="entry name" value="RGS_subdomain_2"/>
</dbReference>
<dbReference type="Pfam" id="PF18148">
    <property type="entry name" value="RGS_DHEX"/>
    <property type="match status" value="1"/>
</dbReference>
<dbReference type="Proteomes" id="UP000887566">
    <property type="component" value="Unplaced"/>
</dbReference>
<dbReference type="InterPro" id="IPR036388">
    <property type="entry name" value="WH-like_DNA-bd_sf"/>
</dbReference>
<feature type="region of interest" description="Disordered" evidence="3">
    <location>
        <begin position="1141"/>
        <end position="1173"/>
    </location>
</feature>
<dbReference type="GO" id="GO:0008277">
    <property type="term" value="P:regulation of G protein-coupled receptor signaling pathway"/>
    <property type="evidence" value="ECO:0007669"/>
    <property type="project" value="InterPro"/>
</dbReference>
<evidence type="ECO:0000259" key="5">
    <source>
        <dbReference type="PROSITE" id="PS50186"/>
    </source>
</evidence>
<dbReference type="SMART" id="SM01224">
    <property type="entry name" value="G_gamma"/>
    <property type="match status" value="1"/>
</dbReference>
<dbReference type="Gene3D" id="1.10.167.10">
    <property type="entry name" value="Regulator of G-protein Signalling 4, domain 2"/>
    <property type="match status" value="1"/>
</dbReference>
<feature type="domain" description="DEP" evidence="5">
    <location>
        <begin position="721"/>
        <end position="796"/>
    </location>
</feature>
<evidence type="ECO:0000259" key="4">
    <source>
        <dbReference type="PROSITE" id="PS50132"/>
    </source>
</evidence>
<dbReference type="PROSITE" id="PS50186">
    <property type="entry name" value="DEP"/>
    <property type="match status" value="1"/>
</dbReference>
<dbReference type="WBParaSite" id="PSAMB.scaffold776size41489.g8682.t1">
    <property type="protein sequence ID" value="PSAMB.scaffold776size41489.g8682.t1"/>
    <property type="gene ID" value="PSAMB.scaffold776size41489.g8682"/>
</dbReference>
<sequence>MFQAFSTPDLALAGNSVAFYARTRSRPGTAMNVTTAEPVFERMSRQGSVTHLPSLNTSSRRSLFLPPRRTASTATIKSEPISRENRSSVLRQKRVARILDAQRASIWPQPKKKVAPKAPPTPTKALSPFRFHIPTNETLQRRFAEAAANSASVNRATLEDLSPKLNLRPSRNEVEFLDQQREDYDDQLEYSSTSTLFNSPSPHYDKNLIDELKLSLSRLEESVRRAQEPRYDFAQNGAVDAMLREDADADKSTRIDPSKSFDEYTHLIDYLKQQTNKDEERRSEISARSIISNKSDASTVKDSTRSRLSSAREVDSIVDEVIREKHVLIKLCTNLLQQVHDIGVQMNRYEHKTERRLQKLKYNGRGRESIALKDEDDDLIQQQMTELKSLHAAEIDQLKNAHQVALDSQRMMYENALTELEKELGEVRERLAAVQASIARIPHSGRQNNSGESAYVQTEVVKAEMIDGNEHAIDSNKQSIDVADEDKNWAALTAEESGILADQYKEIQKEVQSLLSDHDELKTRLLNVVHEKELAEKEIYDKDCEITRLRRQLQQIDEEQSELNTKLSGDLAQQLNELRISNTDLTDQMSGRTQDNYERTASSRGAEGAEAVGAEGEAEAVVEEEHHNLMGSAIGTYDTAGSNERSEHDHRDSGCVRGAAADADAHCGATGWSIRRRAGRSSVCASQSKAADSVLMAVIAEKTKRPPLDKLDSLCVRMLHPETGVAVKQQKYFRVAVPHACTGVELVQWLLENLRLDDTAEAVHLASLLVHHGYMFPVIEQSCSVRDDNTLYRFQIPYFWSSHVGTADNVEYAIYLNKRLMRNEERHGLEAHEVEAYNKLMELLGHMWDFITVQAEMQLKLHKEKKKSDKVVLDSQERAFWRMQRPQSSHTGSCLEQHQCKLEKKIKKKSIRHFENQVDRLKFSLKTKPWLKAPKASETMVSWCEQFQDYDPFISGCQPSNPWISDELSLWVLNTDSVEVPTERRVRRWGFSVQELVRDPIGRQVLETFLESEFSSENIRFWMAIQDLKYSPTSHVPEKVDHIFEEFLAAGATCQVNVDSRTLEAATSAMGDTKIPQRYAFSQAEEHIFTLMSKDSYPRFVRSEIYKGVLNAAQQQGSKRLGWKNFIFNVGPGKKSYASAPLSVPGKQKISRDDNSQNSLPKQLSSDSLPVTSAAAAARVINRDE</sequence>
<dbReference type="InterPro" id="IPR000591">
    <property type="entry name" value="DEP_dom"/>
</dbReference>
<proteinExistence type="predicted"/>
<feature type="region of interest" description="Disordered" evidence="3">
    <location>
        <begin position="275"/>
        <end position="309"/>
    </location>
</feature>
<feature type="compositionally biased region" description="Polar residues" evidence="3">
    <location>
        <begin position="582"/>
        <end position="603"/>
    </location>
</feature>
<dbReference type="GO" id="GO:0043005">
    <property type="term" value="C:neuron projection"/>
    <property type="evidence" value="ECO:0007669"/>
    <property type="project" value="TreeGrafter"/>
</dbReference>
<dbReference type="CDD" id="cd04450">
    <property type="entry name" value="DEP_RGS7-like"/>
    <property type="match status" value="1"/>
</dbReference>
<keyword evidence="2" id="KW-0175">Coiled coil</keyword>
<dbReference type="PANTHER" id="PTHR45746">
    <property type="entry name" value="LP21163P"/>
    <property type="match status" value="1"/>
</dbReference>